<protein>
    <recommendedName>
        <fullName evidence="4">Outer membrane lipoprotein BamD-like domain-containing protein</fullName>
    </recommendedName>
</protein>
<dbReference type="AlphaFoldDB" id="A0A1F6TN34"/>
<gene>
    <name evidence="2" type="ORF">A2637_03220</name>
</gene>
<proteinExistence type="predicted"/>
<sequence>MKPISLIALFMLFPLSALAADAERTADKARAPGAVVQKVEGESPFKRLMEEMWAKLRSYGPRLSTTDAGRTTQVAGVRGAESTASQLKPYWKGDRANDPAYAQEVDAFNKAQELADAGDLPQSAKAFDDFLKAYPKSTLKPNAQFGAGLSHGASGQKDKGLAALNGFIKDNPKHPLVPEAQRLIAELQK</sequence>
<reference evidence="2 3" key="1">
    <citation type="journal article" date="2016" name="Nat. Commun.">
        <title>Thousands of microbial genomes shed light on interconnected biogeochemical processes in an aquifer system.</title>
        <authorList>
            <person name="Anantharaman K."/>
            <person name="Brown C.T."/>
            <person name="Hug L.A."/>
            <person name="Sharon I."/>
            <person name="Castelle C.J."/>
            <person name="Probst A.J."/>
            <person name="Thomas B.C."/>
            <person name="Singh A."/>
            <person name="Wilkins M.J."/>
            <person name="Karaoz U."/>
            <person name="Brodie E.L."/>
            <person name="Williams K.H."/>
            <person name="Hubbard S.S."/>
            <person name="Banfield J.F."/>
        </authorList>
    </citation>
    <scope>NUCLEOTIDE SEQUENCE [LARGE SCALE GENOMIC DNA]</scope>
</reference>
<evidence type="ECO:0000313" key="3">
    <source>
        <dbReference type="Proteomes" id="UP000179360"/>
    </source>
</evidence>
<dbReference type="SUPFAM" id="SSF48452">
    <property type="entry name" value="TPR-like"/>
    <property type="match status" value="1"/>
</dbReference>
<dbReference type="STRING" id="1817764.A2637_03220"/>
<dbReference type="InterPro" id="IPR019734">
    <property type="entry name" value="TPR_rpt"/>
</dbReference>
<dbReference type="EMBL" id="MFSY01000043">
    <property type="protein sequence ID" value="OGI46538.1"/>
    <property type="molecule type" value="Genomic_DNA"/>
</dbReference>
<dbReference type="Pfam" id="PF13174">
    <property type="entry name" value="TPR_6"/>
    <property type="match status" value="1"/>
</dbReference>
<accession>A0A1F6TN34</accession>
<evidence type="ECO:0008006" key="4">
    <source>
        <dbReference type="Google" id="ProtNLM"/>
    </source>
</evidence>
<feature type="chain" id="PRO_5009225585" description="Outer membrane lipoprotein BamD-like domain-containing protein" evidence="1">
    <location>
        <begin position="20"/>
        <end position="189"/>
    </location>
</feature>
<dbReference type="Gene3D" id="1.25.40.10">
    <property type="entry name" value="Tetratricopeptide repeat domain"/>
    <property type="match status" value="1"/>
</dbReference>
<keyword evidence="1" id="KW-0732">Signal</keyword>
<evidence type="ECO:0000256" key="1">
    <source>
        <dbReference type="SAM" id="SignalP"/>
    </source>
</evidence>
<comment type="caution">
    <text evidence="2">The sequence shown here is derived from an EMBL/GenBank/DDBJ whole genome shotgun (WGS) entry which is preliminary data.</text>
</comment>
<evidence type="ECO:0000313" key="2">
    <source>
        <dbReference type="EMBL" id="OGI46538.1"/>
    </source>
</evidence>
<organism evidence="2 3">
    <name type="scientific">Candidatus Muproteobacteria bacterium RIFCSPHIGHO2_01_FULL_65_16</name>
    <dbReference type="NCBI Taxonomy" id="1817764"/>
    <lineage>
        <taxon>Bacteria</taxon>
        <taxon>Pseudomonadati</taxon>
        <taxon>Pseudomonadota</taxon>
        <taxon>Candidatus Muproteobacteria</taxon>
    </lineage>
</organism>
<dbReference type="InterPro" id="IPR011990">
    <property type="entry name" value="TPR-like_helical_dom_sf"/>
</dbReference>
<dbReference type="Proteomes" id="UP000179360">
    <property type="component" value="Unassembled WGS sequence"/>
</dbReference>
<feature type="signal peptide" evidence="1">
    <location>
        <begin position="1"/>
        <end position="19"/>
    </location>
</feature>
<name>A0A1F6TN34_9PROT</name>